<dbReference type="NCBIfam" id="TIGR01167">
    <property type="entry name" value="LPXTG_anchor"/>
    <property type="match status" value="1"/>
</dbReference>
<evidence type="ECO:0000256" key="1">
    <source>
        <dbReference type="ARBA" id="ARBA00007257"/>
    </source>
</evidence>
<dbReference type="InterPro" id="IPR041033">
    <property type="entry name" value="SpaA_PFL_dom_1"/>
</dbReference>
<dbReference type="Pfam" id="PF00746">
    <property type="entry name" value="Gram_pos_anchor"/>
    <property type="match status" value="1"/>
</dbReference>
<keyword evidence="3" id="KW-0964">Secreted</keyword>
<evidence type="ECO:0000256" key="3">
    <source>
        <dbReference type="ARBA" id="ARBA00022525"/>
    </source>
</evidence>
<keyword evidence="2" id="KW-0134">Cell wall</keyword>
<evidence type="ECO:0000313" key="14">
    <source>
        <dbReference type="Proteomes" id="UP000051841"/>
    </source>
</evidence>
<comment type="similarity">
    <text evidence="1">Belongs to the serine-aspartate repeat-containing protein (SDr) family.</text>
</comment>
<dbReference type="AlphaFoldDB" id="A0A0R2HNT8"/>
<dbReference type="RefSeq" id="WP_031588805.1">
    <property type="nucleotide sequence ID" value="NZ_JNKN01000005.1"/>
</dbReference>
<keyword evidence="7" id="KW-0812">Transmembrane</keyword>
<dbReference type="Gene3D" id="2.60.40.740">
    <property type="match status" value="1"/>
</dbReference>
<dbReference type="PANTHER" id="PTHR36108">
    <property type="entry name" value="COLOSSIN-B-RELATED"/>
    <property type="match status" value="1"/>
</dbReference>
<keyword evidence="4 8" id="KW-0732">Signal</keyword>
<evidence type="ECO:0000256" key="5">
    <source>
        <dbReference type="ARBA" id="ARBA00023088"/>
    </source>
</evidence>
<feature type="transmembrane region" description="Helical" evidence="7">
    <location>
        <begin position="526"/>
        <end position="547"/>
    </location>
</feature>
<accession>A0A0R2HNT8</accession>
<dbReference type="Pfam" id="PF18002">
    <property type="entry name" value="T6_Ig_like"/>
    <property type="match status" value="1"/>
</dbReference>
<protein>
    <recommendedName>
        <fullName evidence="15">Gram-positive cocci surface proteins LPxTG domain-containing protein</fullName>
    </recommendedName>
</protein>
<dbReference type="PANTHER" id="PTHR36108:SF13">
    <property type="entry name" value="COLOSSIN-B-RELATED"/>
    <property type="match status" value="1"/>
</dbReference>
<gene>
    <name evidence="13" type="ORF">IV49_GL000650</name>
</gene>
<evidence type="ECO:0000259" key="12">
    <source>
        <dbReference type="Pfam" id="PF18002"/>
    </source>
</evidence>
<dbReference type="InterPro" id="IPR041184">
    <property type="entry name" value="T6_Ig-like"/>
</dbReference>
<evidence type="ECO:0000256" key="7">
    <source>
        <dbReference type="SAM" id="Phobius"/>
    </source>
</evidence>
<dbReference type="SUPFAM" id="SSF49478">
    <property type="entry name" value="Cna protein B-type domain"/>
    <property type="match status" value="1"/>
</dbReference>
<evidence type="ECO:0000256" key="6">
    <source>
        <dbReference type="SAM" id="MobiDB-lite"/>
    </source>
</evidence>
<feature type="signal peptide" evidence="8">
    <location>
        <begin position="1"/>
        <end position="27"/>
    </location>
</feature>
<feature type="domain" description="Gram-positive cocci surface proteins LPxTG" evidence="9">
    <location>
        <begin position="516"/>
        <end position="554"/>
    </location>
</feature>
<feature type="region of interest" description="Disordered" evidence="6">
    <location>
        <begin position="178"/>
        <end position="197"/>
    </location>
</feature>
<keyword evidence="5" id="KW-0572">Peptidoglycan-anchor</keyword>
<evidence type="ECO:0000259" key="11">
    <source>
        <dbReference type="Pfam" id="PF17802"/>
    </source>
</evidence>
<evidence type="ECO:0000256" key="4">
    <source>
        <dbReference type="ARBA" id="ARBA00022729"/>
    </source>
</evidence>
<evidence type="ECO:0000259" key="9">
    <source>
        <dbReference type="Pfam" id="PF00746"/>
    </source>
</evidence>
<dbReference type="Proteomes" id="UP000051841">
    <property type="component" value="Unassembled WGS sequence"/>
</dbReference>
<dbReference type="EMBL" id="JQBL01000002">
    <property type="protein sequence ID" value="KRN51188.1"/>
    <property type="molecule type" value="Genomic_DNA"/>
</dbReference>
<evidence type="ECO:0008006" key="15">
    <source>
        <dbReference type="Google" id="ProtNLM"/>
    </source>
</evidence>
<evidence type="ECO:0000259" key="10">
    <source>
        <dbReference type="Pfam" id="PF16569"/>
    </source>
</evidence>
<dbReference type="InterPro" id="IPR019931">
    <property type="entry name" value="LPXTG_anchor"/>
</dbReference>
<feature type="domain" description="SpaA-like prealbumin fold" evidence="11">
    <location>
        <begin position="355"/>
        <end position="434"/>
    </location>
</feature>
<evidence type="ECO:0000313" key="13">
    <source>
        <dbReference type="EMBL" id="KRN51188.1"/>
    </source>
</evidence>
<keyword evidence="14" id="KW-1185">Reference proteome</keyword>
<sequence length="555" mass="59526">MKRIKKLASMIVSLMMVLGMGIINVNAASPLDKTATITIQNVEKGSTVKLYKIWKANYNASGDSITGWQKAEGTNFTDNSKPTAEEITTMAAGLQAGTITALDTKESTVSGTTYTYNVTDGAGAYIAVITSPNNSDTVYNPILLSVKYAGTSTDLSDATINTTSNYLYGAKTVAKSSKPEVKKEAEGTTDKSGTEGTHVTGGVGDVIKYTVDVTIPVYPSNAKNKTLYAADNLTEGLTFKYETLKVKVGEKTYSIDTDTNALKDTGGEVIGTAKKTNNGFEINFDYDKLDYINPVVTYDAVINNKAVIGREGNDNTFTLYYANNPTTGNTYTTLPPQDAEDVKTKKDEEKVYTYQISFKKTDDSEEKNPLAGAVFGIYSDSGCKKLVDTVTTNENGYASSSQVGAGKYYVKEITAPKGYTLNNEVFEVTSEWTSVTTKATEETVTTSYTSNVAEATVDEQAGWLKDNIFYNLDNKPAGDDVVAAYVKDTTTTNASTTTFATNNPGSGVVMMADIINTKNPELPSTGGMGTVIFTVLGAGLITLAVVLKLTRKKRS</sequence>
<feature type="domain" description="T6 antigen Ig-like" evidence="12">
    <location>
        <begin position="32"/>
        <end position="176"/>
    </location>
</feature>
<feature type="chain" id="PRO_5006417840" description="Gram-positive cocci surface proteins LPxTG domain-containing protein" evidence="8">
    <location>
        <begin position="28"/>
        <end position="555"/>
    </location>
</feature>
<name>A0A0R2HNT8_9FIRM</name>
<dbReference type="Pfam" id="PF16569">
    <property type="entry name" value="GramPos_pilinBB"/>
    <property type="match status" value="1"/>
</dbReference>
<evidence type="ECO:0000256" key="2">
    <source>
        <dbReference type="ARBA" id="ARBA00022512"/>
    </source>
</evidence>
<keyword evidence="7" id="KW-1133">Transmembrane helix</keyword>
<keyword evidence="7" id="KW-0472">Membrane</keyword>
<dbReference type="Pfam" id="PF17802">
    <property type="entry name" value="SpaA"/>
    <property type="match status" value="1"/>
</dbReference>
<dbReference type="Gene3D" id="2.60.40.10">
    <property type="entry name" value="Immunoglobulins"/>
    <property type="match status" value="1"/>
</dbReference>
<reference evidence="13 14" key="1">
    <citation type="journal article" date="2015" name="Genome Announc.">
        <title>Expanding the biotechnology potential of lactobacilli through comparative genomics of 213 strains and associated genera.</title>
        <authorList>
            <person name="Sun Z."/>
            <person name="Harris H.M."/>
            <person name="McCann A."/>
            <person name="Guo C."/>
            <person name="Argimon S."/>
            <person name="Zhang W."/>
            <person name="Yang X."/>
            <person name="Jeffery I.B."/>
            <person name="Cooney J.C."/>
            <person name="Kagawa T.F."/>
            <person name="Liu W."/>
            <person name="Song Y."/>
            <person name="Salvetti E."/>
            <person name="Wrobel A."/>
            <person name="Rasinkangas P."/>
            <person name="Parkhill J."/>
            <person name="Rea M.C."/>
            <person name="O'Sullivan O."/>
            <person name="Ritari J."/>
            <person name="Douillard F.P."/>
            <person name="Paul Ross R."/>
            <person name="Yang R."/>
            <person name="Briner A.E."/>
            <person name="Felis G.E."/>
            <person name="de Vos W.M."/>
            <person name="Barrangou R."/>
            <person name="Klaenhammer T.R."/>
            <person name="Caufield P.W."/>
            <person name="Cui Y."/>
            <person name="Zhang H."/>
            <person name="O'Toole P.W."/>
        </authorList>
    </citation>
    <scope>NUCLEOTIDE SEQUENCE [LARGE SCALE GENOMIC DNA]</scope>
    <source>
        <strain evidence="13 14">DSM 20405</strain>
    </source>
</reference>
<dbReference type="InterPro" id="IPR032334">
    <property type="entry name" value="GramPos_pilinBB"/>
</dbReference>
<dbReference type="PATRIC" id="fig|1410657.5.peg.676"/>
<evidence type="ECO:0000256" key="8">
    <source>
        <dbReference type="SAM" id="SignalP"/>
    </source>
</evidence>
<dbReference type="InterPro" id="IPR013783">
    <property type="entry name" value="Ig-like_fold"/>
</dbReference>
<feature type="domain" description="Gram-positive pilin backbone subunit 2 Cna-B-like" evidence="10">
    <location>
        <begin position="203"/>
        <end position="325"/>
    </location>
</feature>
<feature type="compositionally biased region" description="Basic and acidic residues" evidence="6">
    <location>
        <begin position="178"/>
        <end position="193"/>
    </location>
</feature>
<comment type="caution">
    <text evidence="13">The sequence shown here is derived from an EMBL/GenBank/DDBJ whole genome shotgun (WGS) entry which is preliminary data.</text>
</comment>
<organism evidence="13 14">
    <name type="scientific">Kandleria vitulina DSM 20405</name>
    <dbReference type="NCBI Taxonomy" id="1410657"/>
    <lineage>
        <taxon>Bacteria</taxon>
        <taxon>Bacillati</taxon>
        <taxon>Bacillota</taxon>
        <taxon>Erysipelotrichia</taxon>
        <taxon>Erysipelotrichales</taxon>
        <taxon>Coprobacillaceae</taxon>
        <taxon>Kandleria</taxon>
    </lineage>
</organism>
<proteinExistence type="inferred from homology"/>